<keyword evidence="12" id="KW-1185">Reference proteome</keyword>
<evidence type="ECO:0000256" key="7">
    <source>
        <dbReference type="PROSITE-ProRule" id="PRU00842"/>
    </source>
</evidence>
<feature type="domain" description="Phosphagen kinase N-terminal" evidence="9">
    <location>
        <begin position="42"/>
        <end position="132"/>
    </location>
</feature>
<evidence type="ECO:0000256" key="4">
    <source>
        <dbReference type="ARBA" id="ARBA00022741"/>
    </source>
</evidence>
<evidence type="ECO:0000256" key="1">
    <source>
        <dbReference type="ARBA" id="ARBA00006798"/>
    </source>
</evidence>
<evidence type="ECO:0000256" key="5">
    <source>
        <dbReference type="ARBA" id="ARBA00022777"/>
    </source>
</evidence>
<dbReference type="PANTHER" id="PTHR11547">
    <property type="entry name" value="ARGININE OR CREATINE KINASE"/>
    <property type="match status" value="1"/>
</dbReference>
<dbReference type="GO" id="GO:0004111">
    <property type="term" value="F:creatine kinase activity"/>
    <property type="evidence" value="ECO:0007669"/>
    <property type="project" value="UniProtKB-EC"/>
</dbReference>
<comment type="caution">
    <text evidence="11">The sequence shown here is derived from an EMBL/GenBank/DDBJ whole genome shotgun (WGS) entry which is preliminary data.</text>
</comment>
<dbReference type="Gene3D" id="1.10.135.10">
    <property type="entry name" value="ATP:guanido phosphotransferase, N-terminal domain"/>
    <property type="match status" value="1"/>
</dbReference>
<dbReference type="InterPro" id="IPR036802">
    <property type="entry name" value="ATP-guanido_PTrfase_N_sf"/>
</dbReference>
<dbReference type="Proteomes" id="UP001591681">
    <property type="component" value="Unassembled WGS sequence"/>
</dbReference>
<dbReference type="Pfam" id="PF02807">
    <property type="entry name" value="ATP-gua_PtransN"/>
    <property type="match status" value="1"/>
</dbReference>
<dbReference type="Gene3D" id="3.30.590.10">
    <property type="entry name" value="Glutamine synthetase/guanido kinase, catalytic domain"/>
    <property type="match status" value="1"/>
</dbReference>
<reference evidence="11 12" key="1">
    <citation type="submission" date="2024-09" db="EMBL/GenBank/DDBJ databases">
        <title>A chromosome-level genome assembly of Gray's grenadier anchovy, Coilia grayii.</title>
        <authorList>
            <person name="Fu Z."/>
        </authorList>
    </citation>
    <scope>NUCLEOTIDE SEQUENCE [LARGE SCALE GENOMIC DNA]</scope>
    <source>
        <strain evidence="11">G4</strain>
        <tissue evidence="11">Muscle</tissue>
    </source>
</reference>
<accession>A0ABD1JIW5</accession>
<dbReference type="EC" id="2.7.3.2" evidence="2"/>
<evidence type="ECO:0000259" key="10">
    <source>
        <dbReference type="PROSITE" id="PS51510"/>
    </source>
</evidence>
<feature type="binding site" evidence="8">
    <location>
        <begin position="349"/>
        <end position="354"/>
    </location>
    <ligand>
        <name>ATP</name>
        <dbReference type="ChEBI" id="CHEBI:30616"/>
    </ligand>
</feature>
<keyword evidence="3 8" id="KW-0808">Transferase</keyword>
<dbReference type="InterPro" id="IPR022413">
    <property type="entry name" value="ATP-guanido_PTrfase_N"/>
</dbReference>
<evidence type="ECO:0000256" key="3">
    <source>
        <dbReference type="ARBA" id="ARBA00022679"/>
    </source>
</evidence>
<feature type="domain" description="Phosphagen kinase C-terminal" evidence="10">
    <location>
        <begin position="159"/>
        <end position="390"/>
    </location>
</feature>
<feature type="binding site" evidence="8">
    <location>
        <begin position="162"/>
        <end position="166"/>
    </location>
    <ligand>
        <name>ATP</name>
        <dbReference type="ChEBI" id="CHEBI:30616"/>
    </ligand>
</feature>
<dbReference type="AlphaFoldDB" id="A0ABD1JIW5"/>
<evidence type="ECO:0000256" key="2">
    <source>
        <dbReference type="ARBA" id="ARBA00012231"/>
    </source>
</evidence>
<dbReference type="PROSITE" id="PS51510">
    <property type="entry name" value="PHOSPHAGEN_KINASE_C"/>
    <property type="match status" value="1"/>
</dbReference>
<dbReference type="InterPro" id="IPR022414">
    <property type="entry name" value="ATP-guanido_PTrfase_cat"/>
</dbReference>
<comment type="similarity">
    <text evidence="1 7">Belongs to the ATP:guanido phosphotransferase family.</text>
</comment>
<gene>
    <name evidence="11" type="ORF">ACEWY4_018056</name>
</gene>
<evidence type="ECO:0000313" key="12">
    <source>
        <dbReference type="Proteomes" id="UP001591681"/>
    </source>
</evidence>
<proteinExistence type="inferred from homology"/>
<evidence type="ECO:0000259" key="9">
    <source>
        <dbReference type="PROSITE" id="PS51509"/>
    </source>
</evidence>
<protein>
    <recommendedName>
        <fullName evidence="2">creatine kinase</fullName>
        <ecNumber evidence="2">2.7.3.2</ecNumber>
    </recommendedName>
</protein>
<name>A0ABD1JIW5_9TELE</name>
<dbReference type="GO" id="GO:0005524">
    <property type="term" value="F:ATP binding"/>
    <property type="evidence" value="ECO:0007669"/>
    <property type="project" value="UniProtKB-UniRule"/>
</dbReference>
<feature type="binding site" evidence="8">
    <location>
        <begin position="321"/>
        <end position="325"/>
    </location>
    <ligand>
        <name>ATP</name>
        <dbReference type="ChEBI" id="CHEBI:30616"/>
    </ligand>
</feature>
<organism evidence="11 12">
    <name type="scientific">Coilia grayii</name>
    <name type="common">Gray's grenadier anchovy</name>
    <dbReference type="NCBI Taxonomy" id="363190"/>
    <lineage>
        <taxon>Eukaryota</taxon>
        <taxon>Metazoa</taxon>
        <taxon>Chordata</taxon>
        <taxon>Craniata</taxon>
        <taxon>Vertebrata</taxon>
        <taxon>Euteleostomi</taxon>
        <taxon>Actinopterygii</taxon>
        <taxon>Neopterygii</taxon>
        <taxon>Teleostei</taxon>
        <taxon>Clupei</taxon>
        <taxon>Clupeiformes</taxon>
        <taxon>Clupeoidei</taxon>
        <taxon>Engraulidae</taxon>
        <taxon>Coilinae</taxon>
        <taxon>Coilia</taxon>
    </lineage>
</organism>
<dbReference type="EMBL" id="JBHFQA010000015">
    <property type="protein sequence ID" value="KAL2086997.1"/>
    <property type="molecule type" value="Genomic_DNA"/>
</dbReference>
<dbReference type="PROSITE" id="PS51509">
    <property type="entry name" value="PHOSPHAGEN_KINASE_N"/>
    <property type="match status" value="1"/>
</dbReference>
<dbReference type="PANTHER" id="PTHR11547:SF52">
    <property type="entry name" value="CREATINE KINASE"/>
    <property type="match status" value="1"/>
</dbReference>
<keyword evidence="6 8" id="KW-0067">ATP-binding</keyword>
<dbReference type="InterPro" id="IPR014746">
    <property type="entry name" value="Gln_synth/guanido_kin_cat_dom"/>
</dbReference>
<dbReference type="InterPro" id="IPR000749">
    <property type="entry name" value="ATP-guanido_PTrfase"/>
</dbReference>
<sequence>MWKAERKWKKFKSPLEFPLEAKYRPVLESLLPIEPINRFNLKRGSPEEEFPCLRDNHTHMGRILTLPLYTRQFNRATESGVIFDDIIRPGLEEPGNLCTASGHMSVGCLAGDAQSYILFCDFFDRVIKAYHDYTISTGIQESDFNSGNLKGGDVFDHEYAVNCEITMARCVEDFCFPMHCSRGERRKLLSIAEKALAELSEEYPGKLYFMEELSEDPDGRGLGSMAPSSAMCRIGMARDWPDARAVWVSEDGQLVVWVNFEDHLKLECSRTDANLQLAFDCICVNIVKLETLYRGLRRCFVWKERLGWVVSSPAQVGTGLQASVTVRLQHLPNHKRLENILDRLRLHMTATDKPGLYRVTNTPTIGFTEVGVVQLVVDGVKLLIRMEKRLESDGGLEDLVPTHKLSGYTDKL</sequence>
<keyword evidence="5 8" id="KW-0418">Kinase</keyword>
<dbReference type="Pfam" id="PF00217">
    <property type="entry name" value="ATP-gua_Ptrans"/>
    <property type="match status" value="1"/>
</dbReference>
<dbReference type="SUPFAM" id="SSF48034">
    <property type="entry name" value="Guanido kinase N-terminal domain"/>
    <property type="match status" value="1"/>
</dbReference>
<keyword evidence="4 8" id="KW-0547">Nucleotide-binding</keyword>
<evidence type="ECO:0000256" key="6">
    <source>
        <dbReference type="ARBA" id="ARBA00022840"/>
    </source>
</evidence>
<dbReference type="SUPFAM" id="SSF55931">
    <property type="entry name" value="Glutamine synthetase/guanido kinase"/>
    <property type="match status" value="1"/>
</dbReference>
<evidence type="ECO:0000313" key="11">
    <source>
        <dbReference type="EMBL" id="KAL2086997.1"/>
    </source>
</evidence>
<comment type="caution">
    <text evidence="8">Lacks conserved residue(s) required for the propagation of feature annotation.</text>
</comment>
<evidence type="ECO:0000256" key="8">
    <source>
        <dbReference type="PROSITE-ProRule" id="PRU00843"/>
    </source>
</evidence>